<evidence type="ECO:0000313" key="3">
    <source>
        <dbReference type="Proteomes" id="UP001324533"/>
    </source>
</evidence>
<feature type="domain" description="NAD-dependent epimerase/dehydratase" evidence="1">
    <location>
        <begin position="3"/>
        <end position="224"/>
    </location>
</feature>
<reference evidence="2 3" key="1">
    <citation type="submission" date="2023-06" db="EMBL/GenBank/DDBJ databases">
        <title>Rock-solubilizing bacteria, Microbacterium invictum, promotes re-establishment of vegetation in rocky wasteland by accelerating rock bio-weathering and reshaping soil bacterial community.</title>
        <authorList>
            <person name="Liu C."/>
        </authorList>
    </citation>
    <scope>NUCLEOTIDE SEQUENCE [LARGE SCALE GENOMIC DNA]</scope>
    <source>
        <strain evidence="2 3">X-18</strain>
    </source>
</reference>
<dbReference type="InterPro" id="IPR050177">
    <property type="entry name" value="Lipid_A_modif_metabolic_enz"/>
</dbReference>
<proteinExistence type="predicted"/>
<evidence type="ECO:0000313" key="2">
    <source>
        <dbReference type="EMBL" id="WQB71350.1"/>
    </source>
</evidence>
<dbReference type="EMBL" id="CP139779">
    <property type="protein sequence ID" value="WQB71350.1"/>
    <property type="molecule type" value="Genomic_DNA"/>
</dbReference>
<dbReference type="InterPro" id="IPR036291">
    <property type="entry name" value="NAD(P)-bd_dom_sf"/>
</dbReference>
<sequence>MRVVVIGGTGHIGTFLVPRLVRAGHEVVSLSRGTRPPYVAAPEWQEVHQIVADREAADRDGTFGELILAHDPDAVVDLLAFTPDSARALVEALRGRVGHLVHCGTLWRYGPSDRVPIREGEGSPPFDEYGILKAEIAELLAAETAAGGLVTTTVDPGHIVGPGWMPVGPLGNGDPRVWSDLSAGRTLRVPGSDGALMHHVHADDVAQVFELALAHRDAAAGEDFHAVAPSALTVRGYAAAAASWFGKPASLECVTWEQFRAETPERYANASWGHLHRNHCLSIDKARSVLGYRPRYEPDDAILESVRWLIENNRMDVAGPLLV</sequence>
<accession>A0ABZ0VCJ6</accession>
<dbReference type="InterPro" id="IPR001509">
    <property type="entry name" value="Epimerase_deHydtase"/>
</dbReference>
<keyword evidence="3" id="KW-1185">Reference proteome</keyword>
<dbReference type="PANTHER" id="PTHR43245">
    <property type="entry name" value="BIFUNCTIONAL POLYMYXIN RESISTANCE PROTEIN ARNA"/>
    <property type="match status" value="1"/>
</dbReference>
<dbReference type="RefSeq" id="WP_322411468.1">
    <property type="nucleotide sequence ID" value="NZ_CP139779.1"/>
</dbReference>
<dbReference type="Gene3D" id="3.40.50.720">
    <property type="entry name" value="NAD(P)-binding Rossmann-like Domain"/>
    <property type="match status" value="1"/>
</dbReference>
<protein>
    <submittedName>
        <fullName evidence="2">NAD-dependent epimerase/dehydratase family protein</fullName>
    </submittedName>
</protein>
<dbReference type="Pfam" id="PF01370">
    <property type="entry name" value="Epimerase"/>
    <property type="match status" value="1"/>
</dbReference>
<name>A0ABZ0VCJ6_9MICO</name>
<dbReference type="Proteomes" id="UP001324533">
    <property type="component" value="Chromosome"/>
</dbReference>
<evidence type="ECO:0000259" key="1">
    <source>
        <dbReference type="Pfam" id="PF01370"/>
    </source>
</evidence>
<organism evidence="2 3">
    <name type="scientific">Microbacterium invictum</name>
    <dbReference type="NCBI Taxonomy" id="515415"/>
    <lineage>
        <taxon>Bacteria</taxon>
        <taxon>Bacillati</taxon>
        <taxon>Actinomycetota</taxon>
        <taxon>Actinomycetes</taxon>
        <taxon>Micrococcales</taxon>
        <taxon>Microbacteriaceae</taxon>
        <taxon>Microbacterium</taxon>
    </lineage>
</organism>
<dbReference type="SUPFAM" id="SSF51735">
    <property type="entry name" value="NAD(P)-binding Rossmann-fold domains"/>
    <property type="match status" value="1"/>
</dbReference>
<gene>
    <name evidence="2" type="ORF">T9R20_05125</name>
</gene>